<dbReference type="AlphaFoldDB" id="A0A2L0F951"/>
<organism evidence="1 2">
    <name type="scientific">Sorangium cellulosum</name>
    <name type="common">Polyangium cellulosum</name>
    <dbReference type="NCBI Taxonomy" id="56"/>
    <lineage>
        <taxon>Bacteria</taxon>
        <taxon>Pseudomonadati</taxon>
        <taxon>Myxococcota</taxon>
        <taxon>Polyangia</taxon>
        <taxon>Polyangiales</taxon>
        <taxon>Polyangiaceae</taxon>
        <taxon>Sorangium</taxon>
    </lineage>
</organism>
<dbReference type="Proteomes" id="UP000238348">
    <property type="component" value="Chromosome"/>
</dbReference>
<sequence>MRATNTCAQESFLGIPNRGKQQRFTAMSIDQVEGGKIINRTIERYLAHEAADGPELAEGDAGGSTRRPASTGVLALWDYTA</sequence>
<dbReference type="EMBL" id="CP012673">
    <property type="protein sequence ID" value="AUX47979.1"/>
    <property type="molecule type" value="Genomic_DNA"/>
</dbReference>
<protein>
    <submittedName>
        <fullName evidence="1">Uncharacterized protein</fullName>
    </submittedName>
</protein>
<proteinExistence type="predicted"/>
<reference evidence="1 2" key="1">
    <citation type="submission" date="2015-09" db="EMBL/GenBank/DDBJ databases">
        <title>Sorangium comparison.</title>
        <authorList>
            <person name="Zaburannyi N."/>
            <person name="Bunk B."/>
            <person name="Overmann J."/>
            <person name="Mueller R."/>
        </authorList>
    </citation>
    <scope>NUCLEOTIDE SEQUENCE [LARGE SCALE GENOMIC DNA]</scope>
    <source>
        <strain evidence="1 2">So ce26</strain>
    </source>
</reference>
<gene>
    <name evidence="1" type="ORF">SOCE26_095050</name>
</gene>
<accession>A0A2L0F951</accession>
<name>A0A2L0F951_SORCE</name>
<evidence type="ECO:0000313" key="1">
    <source>
        <dbReference type="EMBL" id="AUX47979.1"/>
    </source>
</evidence>
<evidence type="ECO:0000313" key="2">
    <source>
        <dbReference type="Proteomes" id="UP000238348"/>
    </source>
</evidence>
<dbReference type="OrthoDB" id="9182871at2"/>